<keyword evidence="3" id="KW-1185">Reference proteome</keyword>
<feature type="region of interest" description="Disordered" evidence="1">
    <location>
        <begin position="132"/>
        <end position="161"/>
    </location>
</feature>
<gene>
    <name evidence="2" type="ORF">E2C01_016204</name>
</gene>
<evidence type="ECO:0000313" key="3">
    <source>
        <dbReference type="Proteomes" id="UP000324222"/>
    </source>
</evidence>
<proteinExistence type="predicted"/>
<accession>A0A5B7DQF9</accession>
<dbReference type="EMBL" id="VSRR010001173">
    <property type="protein sequence ID" value="MPC23166.1"/>
    <property type="molecule type" value="Genomic_DNA"/>
</dbReference>
<sequence>MTAVKSLLLIVDHGKRSQRQPIIKLQVNKVRKQSRALIDSTLRFLSDGVVHNGLCAVGKNHRQCPPPLLYHHNTCNTIMRHSVILPDAVLGNDEQEQEDTGRKVHWGWNKSRMLDKESNRGGNKIQYISSATDTGLQTPPGHPDSCTTQHRPRYTPSRSVSVSSQPTLENWRLGGWAWWEILPITHLAHEGA</sequence>
<evidence type="ECO:0000256" key="1">
    <source>
        <dbReference type="SAM" id="MobiDB-lite"/>
    </source>
</evidence>
<dbReference type="AlphaFoldDB" id="A0A5B7DQF9"/>
<name>A0A5B7DQF9_PORTR</name>
<dbReference type="Proteomes" id="UP000324222">
    <property type="component" value="Unassembled WGS sequence"/>
</dbReference>
<protein>
    <submittedName>
        <fullName evidence="2">Uncharacterized protein</fullName>
    </submittedName>
</protein>
<comment type="caution">
    <text evidence="2">The sequence shown here is derived from an EMBL/GenBank/DDBJ whole genome shotgun (WGS) entry which is preliminary data.</text>
</comment>
<evidence type="ECO:0000313" key="2">
    <source>
        <dbReference type="EMBL" id="MPC23166.1"/>
    </source>
</evidence>
<organism evidence="2 3">
    <name type="scientific">Portunus trituberculatus</name>
    <name type="common">Swimming crab</name>
    <name type="synonym">Neptunus trituberculatus</name>
    <dbReference type="NCBI Taxonomy" id="210409"/>
    <lineage>
        <taxon>Eukaryota</taxon>
        <taxon>Metazoa</taxon>
        <taxon>Ecdysozoa</taxon>
        <taxon>Arthropoda</taxon>
        <taxon>Crustacea</taxon>
        <taxon>Multicrustacea</taxon>
        <taxon>Malacostraca</taxon>
        <taxon>Eumalacostraca</taxon>
        <taxon>Eucarida</taxon>
        <taxon>Decapoda</taxon>
        <taxon>Pleocyemata</taxon>
        <taxon>Brachyura</taxon>
        <taxon>Eubrachyura</taxon>
        <taxon>Portunoidea</taxon>
        <taxon>Portunidae</taxon>
        <taxon>Portuninae</taxon>
        <taxon>Portunus</taxon>
    </lineage>
</organism>
<reference evidence="2 3" key="1">
    <citation type="submission" date="2019-05" db="EMBL/GenBank/DDBJ databases">
        <title>Another draft genome of Portunus trituberculatus and its Hox gene families provides insights of decapod evolution.</title>
        <authorList>
            <person name="Jeong J.-H."/>
            <person name="Song I."/>
            <person name="Kim S."/>
            <person name="Choi T."/>
            <person name="Kim D."/>
            <person name="Ryu S."/>
            <person name="Kim W."/>
        </authorList>
    </citation>
    <scope>NUCLEOTIDE SEQUENCE [LARGE SCALE GENOMIC DNA]</scope>
    <source>
        <tissue evidence="2">Muscle</tissue>
    </source>
</reference>